<dbReference type="EMBL" id="HG793146">
    <property type="protein sequence ID" value="CRL24999.1"/>
    <property type="molecule type" value="Genomic_DNA"/>
</dbReference>
<sequence>MECENEDEDMALLPARWGSVLVVGSVGHCSFTSGDVEEPHEDQRYPKCGGNWCILTIYKANEVWITAG</sequence>
<dbReference type="STRING" id="1429867.A0A0G4PF88"/>
<dbReference type="Proteomes" id="UP000053732">
    <property type="component" value="Unassembled WGS sequence"/>
</dbReference>
<proteinExistence type="predicted"/>
<name>A0A0G4PF88_PENC3</name>
<evidence type="ECO:0000313" key="1">
    <source>
        <dbReference type="EMBL" id="CRL24999.1"/>
    </source>
</evidence>
<reference evidence="1 2" key="1">
    <citation type="journal article" date="2014" name="Nat. Commun.">
        <title>Multiple recent horizontal transfers of a large genomic region in cheese making fungi.</title>
        <authorList>
            <person name="Cheeseman K."/>
            <person name="Ropars J."/>
            <person name="Renault P."/>
            <person name="Dupont J."/>
            <person name="Gouzy J."/>
            <person name="Branca A."/>
            <person name="Abraham A.L."/>
            <person name="Ceppi M."/>
            <person name="Conseiller E."/>
            <person name="Debuchy R."/>
            <person name="Malagnac F."/>
            <person name="Goarin A."/>
            <person name="Silar P."/>
            <person name="Lacoste S."/>
            <person name="Sallet E."/>
            <person name="Bensimon A."/>
            <person name="Giraud T."/>
            <person name="Brygoo Y."/>
        </authorList>
    </citation>
    <scope>NUCLEOTIDE SEQUENCE [LARGE SCALE GENOMIC DNA]</scope>
    <source>
        <strain evidence="2">FM 013</strain>
    </source>
</reference>
<protein>
    <submittedName>
        <fullName evidence="1">Str. FM013</fullName>
    </submittedName>
</protein>
<gene>
    <name evidence="1" type="ORF">PCAMFM013_S013g000242</name>
</gene>
<evidence type="ECO:0000313" key="2">
    <source>
        <dbReference type="Proteomes" id="UP000053732"/>
    </source>
</evidence>
<organism evidence="1 2">
    <name type="scientific">Penicillium camemberti (strain FM 013)</name>
    <dbReference type="NCBI Taxonomy" id="1429867"/>
    <lineage>
        <taxon>Eukaryota</taxon>
        <taxon>Fungi</taxon>
        <taxon>Dikarya</taxon>
        <taxon>Ascomycota</taxon>
        <taxon>Pezizomycotina</taxon>
        <taxon>Eurotiomycetes</taxon>
        <taxon>Eurotiomycetidae</taxon>
        <taxon>Eurotiales</taxon>
        <taxon>Aspergillaceae</taxon>
        <taxon>Penicillium</taxon>
    </lineage>
</organism>
<dbReference type="AlphaFoldDB" id="A0A0G4PF88"/>
<keyword evidence="2" id="KW-1185">Reference proteome</keyword>
<accession>A0A0G4PF88</accession>